<dbReference type="Proteomes" id="UP001217582">
    <property type="component" value="Chromosome 5"/>
</dbReference>
<evidence type="ECO:0000313" key="1">
    <source>
        <dbReference type="EMBL" id="WFD16754.1"/>
    </source>
</evidence>
<dbReference type="AlphaFoldDB" id="A0AAJ5Z2I0"/>
<organism evidence="1 2">
    <name type="scientific">Malassezia arunalokei</name>
    <dbReference type="NCBI Taxonomy" id="1514897"/>
    <lineage>
        <taxon>Eukaryota</taxon>
        <taxon>Fungi</taxon>
        <taxon>Dikarya</taxon>
        <taxon>Basidiomycota</taxon>
        <taxon>Ustilaginomycotina</taxon>
        <taxon>Malasseziomycetes</taxon>
        <taxon>Malasseziales</taxon>
        <taxon>Malasseziaceae</taxon>
        <taxon>Malassezia</taxon>
    </lineage>
</organism>
<evidence type="ECO:0008006" key="3">
    <source>
        <dbReference type="Google" id="ProtNLM"/>
    </source>
</evidence>
<accession>A0AAJ5Z2I0</accession>
<evidence type="ECO:0000313" key="2">
    <source>
        <dbReference type="Proteomes" id="UP001217582"/>
    </source>
</evidence>
<proteinExistence type="predicted"/>
<sequence length="50" mass="5502">MNPTFNPALDIKESPEVSLNTCAKNEQPEEPVNNEYPPGPPVWGTYCVIA</sequence>
<reference evidence="1 2" key="1">
    <citation type="submission" date="2023-03" db="EMBL/GenBank/DDBJ databases">
        <title>Mating type loci evolution in Malassezia.</title>
        <authorList>
            <person name="Coelho M.A."/>
        </authorList>
    </citation>
    <scope>NUCLEOTIDE SEQUENCE [LARGE SCALE GENOMIC DNA]</scope>
    <source>
        <strain evidence="1 2">CBS 13387</strain>
    </source>
</reference>
<gene>
    <name evidence="1" type="ORF">MARU1_002796b</name>
</gene>
<name>A0AAJ5Z2I0_9BASI</name>
<keyword evidence="2" id="KW-1185">Reference proteome</keyword>
<dbReference type="EMBL" id="CP119920">
    <property type="protein sequence ID" value="WFD16754.1"/>
    <property type="molecule type" value="Genomic_DNA"/>
</dbReference>
<protein>
    <recommendedName>
        <fullName evidence="3">Pheromone</fullName>
    </recommendedName>
</protein>